<evidence type="ECO:0000313" key="2">
    <source>
        <dbReference type="EMBL" id="KIC13275.1"/>
    </source>
</evidence>
<protein>
    <submittedName>
        <fullName evidence="2">Uncharacterized protein</fullName>
    </submittedName>
</protein>
<feature type="compositionally biased region" description="Polar residues" evidence="1">
    <location>
        <begin position="1"/>
        <end position="15"/>
    </location>
</feature>
<dbReference type="EMBL" id="JUFZ01000001">
    <property type="protein sequence ID" value="KIC13275.1"/>
    <property type="molecule type" value="Genomic_DNA"/>
</dbReference>
<evidence type="ECO:0000256" key="1">
    <source>
        <dbReference type="SAM" id="MobiDB-lite"/>
    </source>
</evidence>
<feature type="region of interest" description="Disordered" evidence="1">
    <location>
        <begin position="1"/>
        <end position="25"/>
    </location>
</feature>
<sequence>MQQVRTPDKTQQLSINPPFPKNTKRRLKTFSDDLGFGFQVQH</sequence>
<proteinExistence type="predicted"/>
<gene>
    <name evidence="2" type="ORF">MCC93_00020</name>
</gene>
<comment type="caution">
    <text evidence="2">The sequence shown here is derived from an EMBL/GenBank/DDBJ whole genome shotgun (WGS) entry which is preliminary data.</text>
</comment>
<evidence type="ECO:0000313" key="3">
    <source>
        <dbReference type="Proteomes" id="UP000031390"/>
    </source>
</evidence>
<organism evidence="2 3">
    <name type="scientific">Morococcus cerebrosus</name>
    <dbReference type="NCBI Taxonomy" id="1056807"/>
    <lineage>
        <taxon>Bacteria</taxon>
        <taxon>Pseudomonadati</taxon>
        <taxon>Pseudomonadota</taxon>
        <taxon>Betaproteobacteria</taxon>
        <taxon>Neisseriales</taxon>
        <taxon>Neisseriaceae</taxon>
        <taxon>Morococcus</taxon>
    </lineage>
</organism>
<reference evidence="2 3" key="1">
    <citation type="submission" date="2014-12" db="EMBL/GenBank/DDBJ databases">
        <title>Genome sequence of Morococcus cerebrosus.</title>
        <authorList>
            <person name="Shin S.-K."/>
            <person name="Yi H."/>
        </authorList>
    </citation>
    <scope>NUCLEOTIDE SEQUENCE [LARGE SCALE GENOMIC DNA]</scope>
    <source>
        <strain evidence="2 3">CIP 81.93</strain>
    </source>
</reference>
<dbReference type="Proteomes" id="UP000031390">
    <property type="component" value="Unassembled WGS sequence"/>
</dbReference>
<dbReference type="AlphaFoldDB" id="A0A0C1EM00"/>
<name>A0A0C1EM00_9NEIS</name>
<accession>A0A0C1EM00</accession>